<accession>A0A6J6PNJ8</accession>
<reference evidence="1" key="1">
    <citation type="submission" date="2020-05" db="EMBL/GenBank/DDBJ databases">
        <authorList>
            <person name="Chiriac C."/>
            <person name="Salcher M."/>
            <person name="Ghai R."/>
            <person name="Kavagutti S V."/>
        </authorList>
    </citation>
    <scope>NUCLEOTIDE SEQUENCE</scope>
</reference>
<name>A0A6J6PNJ8_9ZZZZ</name>
<protein>
    <submittedName>
        <fullName evidence="1">Unannotated protein</fullName>
    </submittedName>
</protein>
<dbReference type="AlphaFoldDB" id="A0A6J6PNJ8"/>
<sequence length="143" mass="13688">MSAQDCGVLVAVGLAVEGAGVALGELVVVGDAEELADALGVGLGVVPGAAQGTTVELGVALADADGELVPEGAGAPEAAELGAPEAAELGAPEAAELGAADALLLSPPDRNGLNTSTVLTLGLCRKFSELMATAPKFGSGVIT</sequence>
<dbReference type="EMBL" id="CAEZXZ010000053">
    <property type="protein sequence ID" value="CAB4700377.1"/>
    <property type="molecule type" value="Genomic_DNA"/>
</dbReference>
<proteinExistence type="predicted"/>
<evidence type="ECO:0000313" key="1">
    <source>
        <dbReference type="EMBL" id="CAB4700377.1"/>
    </source>
</evidence>
<gene>
    <name evidence="1" type="ORF">UFOPK2625_00483</name>
</gene>
<organism evidence="1">
    <name type="scientific">freshwater metagenome</name>
    <dbReference type="NCBI Taxonomy" id="449393"/>
    <lineage>
        <taxon>unclassified sequences</taxon>
        <taxon>metagenomes</taxon>
        <taxon>ecological metagenomes</taxon>
    </lineage>
</organism>